<evidence type="ECO:0000313" key="2">
    <source>
        <dbReference type="EMBL" id="KAG8627926.1"/>
    </source>
</evidence>
<proteinExistence type="predicted"/>
<protein>
    <submittedName>
        <fullName evidence="2">Uncharacterized protein</fullName>
    </submittedName>
</protein>
<dbReference type="EMBL" id="JAESVG020000004">
    <property type="protein sequence ID" value="KAG8627926.1"/>
    <property type="molecule type" value="Genomic_DNA"/>
</dbReference>
<reference evidence="2" key="1">
    <citation type="submission" date="2021-07" db="EMBL/GenBank/DDBJ databases">
        <title>Elsinoe batatas strain:CRI-CJ2 Genome sequencing and assembly.</title>
        <authorList>
            <person name="Huang L."/>
        </authorList>
    </citation>
    <scope>NUCLEOTIDE SEQUENCE</scope>
    <source>
        <strain evidence="2">CRI-CJ2</strain>
    </source>
</reference>
<keyword evidence="3" id="KW-1185">Reference proteome</keyword>
<dbReference type="AlphaFoldDB" id="A0A8K0L126"/>
<feature type="region of interest" description="Disordered" evidence="1">
    <location>
        <begin position="39"/>
        <end position="58"/>
    </location>
</feature>
<dbReference type="Proteomes" id="UP000809789">
    <property type="component" value="Unassembled WGS sequence"/>
</dbReference>
<evidence type="ECO:0000313" key="3">
    <source>
        <dbReference type="Proteomes" id="UP000809789"/>
    </source>
</evidence>
<organism evidence="2 3">
    <name type="scientific">Elsinoe batatas</name>
    <dbReference type="NCBI Taxonomy" id="2601811"/>
    <lineage>
        <taxon>Eukaryota</taxon>
        <taxon>Fungi</taxon>
        <taxon>Dikarya</taxon>
        <taxon>Ascomycota</taxon>
        <taxon>Pezizomycotina</taxon>
        <taxon>Dothideomycetes</taxon>
        <taxon>Dothideomycetidae</taxon>
        <taxon>Myriangiales</taxon>
        <taxon>Elsinoaceae</taxon>
        <taxon>Elsinoe</taxon>
    </lineage>
</organism>
<dbReference type="OrthoDB" id="3762912at2759"/>
<feature type="region of interest" description="Disordered" evidence="1">
    <location>
        <begin position="191"/>
        <end position="212"/>
    </location>
</feature>
<accession>A0A8K0L126</accession>
<sequence length="446" mass="49194">MSANLSTLSVDDEQELENAGILLGPITGTKRKVSAAFLSPESSRSGSSSSSSSASATVSIITPPLSPDTYITLPSSDESIDALEYMGFTQRTAADIFTRFSDRHQAGNRDSLLDYAVSHVAQLRTMSNMSRSEALRRMGLRPEFRDAVLNPRFDDIFGTRGLLFWTQDTLKLRFRSMQLLRRRLRAGAARERRNRARVRRTPGAAYDPTPGPAGRLAVGGAITATISSGTQFLPAACVEVTQAGQDLPGHRILYKGKAVSEMLDNDFIREDGTVNMNALLSAAGGDFNSLALALYWTPQKDVAEKYRDYAANRATDSETWLIKIQVPPAFIDTLNMHGLDFGNDWKEFVWTCRGMKIIPANLAWLLNGDGIEGPTCHRRTDVLTEISRQDIQRTMTRNDFVMPALNGGARQWVLTNVQQHAEAMGVAVRGKIHIDVFGPRRSPNAR</sequence>
<name>A0A8K0L126_9PEZI</name>
<feature type="compositionally biased region" description="Low complexity" evidence="1">
    <location>
        <begin position="39"/>
        <end position="55"/>
    </location>
</feature>
<comment type="caution">
    <text evidence="2">The sequence shown here is derived from an EMBL/GenBank/DDBJ whole genome shotgun (WGS) entry which is preliminary data.</text>
</comment>
<evidence type="ECO:0000256" key="1">
    <source>
        <dbReference type="SAM" id="MobiDB-lite"/>
    </source>
</evidence>
<gene>
    <name evidence="2" type="ORF">KVT40_003799</name>
</gene>